<dbReference type="SUPFAM" id="SSF54277">
    <property type="entry name" value="CAD &amp; PB1 domains"/>
    <property type="match status" value="1"/>
</dbReference>
<dbReference type="AlphaFoldDB" id="C3XS77"/>
<protein>
    <recommendedName>
        <fullName evidence="2">PB1 domain-containing protein</fullName>
    </recommendedName>
</protein>
<dbReference type="PANTHER" id="PTHR20930:SF2">
    <property type="entry name" value="NEXT TO BRCA1 GENE 1 PROTEIN"/>
    <property type="match status" value="1"/>
</dbReference>
<dbReference type="SMART" id="SM00666">
    <property type="entry name" value="PB1"/>
    <property type="match status" value="1"/>
</dbReference>
<sequence>MAETYVLNVDFNGECNVFHVSYATTWETVDMLLKVNCGEEIKVTYTDEENDQVCINSQAELEEALKCARNGNDVLSVQVVETLRTPPENSISRDDGSSVHEEVASIPDQPAPVPELVLVTDEPTKLSEFPKPIEEQPQADKTKNKTREQRTFEGVMRTFERTDKQKQKATPTENNEGEESMEKSGSRTPYQLFLDTPIPVQMDTVTPDITVTDHTYSKTPEELQKLPDGAQLGQEVLPSVSGLPRPSKTDIPRSRVCKRKAKSYYASLAESMGATRAAKMAALIGPQADQADGRMHVARCLMRSQSLPDSEKPPKWFVDFMKEVRFLKSFYSYYKNIRET</sequence>
<dbReference type="InParanoid" id="C3XS77"/>
<dbReference type="PROSITE" id="PS51745">
    <property type="entry name" value="PB1"/>
    <property type="match status" value="1"/>
</dbReference>
<dbReference type="Gene3D" id="3.10.20.90">
    <property type="entry name" value="Phosphatidylinositol 3-kinase Catalytic Subunit, Chain A, domain 1"/>
    <property type="match status" value="1"/>
</dbReference>
<reference evidence="3" key="1">
    <citation type="journal article" date="2008" name="Nature">
        <title>The amphioxus genome and the evolution of the chordate karyotype.</title>
        <authorList>
            <consortium name="US DOE Joint Genome Institute (JGI-PGF)"/>
            <person name="Putnam N.H."/>
            <person name="Butts T."/>
            <person name="Ferrier D.E.K."/>
            <person name="Furlong R.F."/>
            <person name="Hellsten U."/>
            <person name="Kawashima T."/>
            <person name="Robinson-Rechavi M."/>
            <person name="Shoguchi E."/>
            <person name="Terry A."/>
            <person name="Yu J.-K."/>
            <person name="Benito-Gutierrez E.L."/>
            <person name="Dubchak I."/>
            <person name="Garcia-Fernandez J."/>
            <person name="Gibson-Brown J.J."/>
            <person name="Grigoriev I.V."/>
            <person name="Horton A.C."/>
            <person name="de Jong P.J."/>
            <person name="Jurka J."/>
            <person name="Kapitonov V.V."/>
            <person name="Kohara Y."/>
            <person name="Kuroki Y."/>
            <person name="Lindquist E."/>
            <person name="Lucas S."/>
            <person name="Osoegawa K."/>
            <person name="Pennacchio L.A."/>
            <person name="Salamov A.A."/>
            <person name="Satou Y."/>
            <person name="Sauka-Spengler T."/>
            <person name="Schmutz J."/>
            <person name="Shin-I T."/>
            <person name="Toyoda A."/>
            <person name="Bronner-Fraser M."/>
            <person name="Fujiyama A."/>
            <person name="Holland L.Z."/>
            <person name="Holland P.W.H."/>
            <person name="Satoh N."/>
            <person name="Rokhsar D.S."/>
        </authorList>
    </citation>
    <scope>NUCLEOTIDE SEQUENCE [LARGE SCALE GENOMIC DNA]</scope>
    <source>
        <strain evidence="3">S238N-H82</strain>
        <tissue evidence="3">Testes</tissue>
    </source>
</reference>
<feature type="compositionally biased region" description="Basic and acidic residues" evidence="1">
    <location>
        <begin position="131"/>
        <end position="151"/>
    </location>
</feature>
<feature type="domain" description="PB1" evidence="2">
    <location>
        <begin position="4"/>
        <end position="82"/>
    </location>
</feature>
<dbReference type="InterPro" id="IPR000270">
    <property type="entry name" value="PB1_dom"/>
</dbReference>
<evidence type="ECO:0000259" key="2">
    <source>
        <dbReference type="PROSITE" id="PS51745"/>
    </source>
</evidence>
<dbReference type="PANTHER" id="PTHR20930">
    <property type="entry name" value="OVARIAN CARCINOMA ANTIGEN CA125-RELATED"/>
    <property type="match status" value="1"/>
</dbReference>
<name>C3XS77_BRAFL</name>
<dbReference type="InterPro" id="IPR053793">
    <property type="entry name" value="PB1-like"/>
</dbReference>
<organism>
    <name type="scientific">Branchiostoma floridae</name>
    <name type="common">Florida lancelet</name>
    <name type="synonym">Amphioxus</name>
    <dbReference type="NCBI Taxonomy" id="7739"/>
    <lineage>
        <taxon>Eukaryota</taxon>
        <taxon>Metazoa</taxon>
        <taxon>Chordata</taxon>
        <taxon>Cephalochordata</taxon>
        <taxon>Leptocardii</taxon>
        <taxon>Amphioxiformes</taxon>
        <taxon>Branchiostomatidae</taxon>
        <taxon>Branchiostoma</taxon>
    </lineage>
</organism>
<feature type="region of interest" description="Disordered" evidence="1">
    <location>
        <begin position="125"/>
        <end position="188"/>
    </location>
</feature>
<dbReference type="EMBL" id="GG666457">
    <property type="protein sequence ID" value="EEN69092.1"/>
    <property type="molecule type" value="Genomic_DNA"/>
</dbReference>
<dbReference type="STRING" id="7739.C3XS77"/>
<dbReference type="FunFam" id="3.10.20.90:FF:000072">
    <property type="entry name" value="Next to BRCA1 gene 1 protein"/>
    <property type="match status" value="1"/>
</dbReference>
<evidence type="ECO:0000313" key="3">
    <source>
        <dbReference type="EMBL" id="EEN69092.1"/>
    </source>
</evidence>
<gene>
    <name evidence="3" type="ORF">BRAFLDRAFT_89965</name>
</gene>
<evidence type="ECO:0000256" key="1">
    <source>
        <dbReference type="SAM" id="MobiDB-lite"/>
    </source>
</evidence>
<dbReference type="Pfam" id="PF00564">
    <property type="entry name" value="PB1"/>
    <property type="match status" value="1"/>
</dbReference>
<accession>C3XS77</accession>
<proteinExistence type="predicted"/>